<sequence length="187" mass="20262">MARQLSTSFSDLLLCVMAFYVAYEWHRVGRIKAVVGISIQGTAAFLGIFRFAMTKPEGGIIYKCHKFMSWLAAGAGVPLIAMEFCAKYGSAMLANKIAIFLLAVIIVAAFLPPKTKEVATQAASGFSMLVILILSFSNKNYFGLGAGLTYVIAGLVLSSEGSILGFPNVDWLHYALIIGNYLFLRSI</sequence>
<keyword evidence="3" id="KW-1185">Reference proteome</keyword>
<proteinExistence type="predicted"/>
<evidence type="ECO:0000313" key="2">
    <source>
        <dbReference type="EnsemblMetazoa" id="G22954.4:cds"/>
    </source>
</evidence>
<feature type="transmembrane region" description="Helical" evidence="1">
    <location>
        <begin position="141"/>
        <end position="158"/>
    </location>
</feature>
<reference evidence="2" key="1">
    <citation type="submission" date="2022-08" db="UniProtKB">
        <authorList>
            <consortium name="EnsemblMetazoa"/>
        </authorList>
    </citation>
    <scope>IDENTIFICATION</scope>
    <source>
        <strain evidence="2">05x7-T-G4-1.051#20</strain>
    </source>
</reference>
<feature type="transmembrane region" description="Helical" evidence="1">
    <location>
        <begin position="67"/>
        <end position="86"/>
    </location>
</feature>
<name>A0A8W8K9G9_MAGGI</name>
<protein>
    <submittedName>
        <fullName evidence="2">Uncharacterized protein</fullName>
    </submittedName>
</protein>
<evidence type="ECO:0000313" key="3">
    <source>
        <dbReference type="Proteomes" id="UP000005408"/>
    </source>
</evidence>
<keyword evidence="1" id="KW-0812">Transmembrane</keyword>
<organism evidence="2 3">
    <name type="scientific">Magallana gigas</name>
    <name type="common">Pacific oyster</name>
    <name type="synonym">Crassostrea gigas</name>
    <dbReference type="NCBI Taxonomy" id="29159"/>
    <lineage>
        <taxon>Eukaryota</taxon>
        <taxon>Metazoa</taxon>
        <taxon>Spiralia</taxon>
        <taxon>Lophotrochozoa</taxon>
        <taxon>Mollusca</taxon>
        <taxon>Bivalvia</taxon>
        <taxon>Autobranchia</taxon>
        <taxon>Pteriomorphia</taxon>
        <taxon>Ostreida</taxon>
        <taxon>Ostreoidea</taxon>
        <taxon>Ostreidae</taxon>
        <taxon>Magallana</taxon>
    </lineage>
</organism>
<feature type="transmembrane region" description="Helical" evidence="1">
    <location>
        <begin position="35"/>
        <end position="52"/>
    </location>
</feature>
<evidence type="ECO:0000256" key="1">
    <source>
        <dbReference type="SAM" id="Phobius"/>
    </source>
</evidence>
<keyword evidence="1" id="KW-1133">Transmembrane helix</keyword>
<feature type="transmembrane region" description="Helical" evidence="1">
    <location>
        <begin position="118"/>
        <end position="134"/>
    </location>
</feature>
<keyword evidence="1" id="KW-0472">Membrane</keyword>
<dbReference type="Proteomes" id="UP000005408">
    <property type="component" value="Unassembled WGS sequence"/>
</dbReference>
<dbReference type="EnsemblMetazoa" id="G22954.4">
    <property type="protein sequence ID" value="G22954.4:cds"/>
    <property type="gene ID" value="G22954"/>
</dbReference>
<feature type="transmembrane region" description="Helical" evidence="1">
    <location>
        <begin position="93"/>
        <end position="112"/>
    </location>
</feature>
<dbReference type="AlphaFoldDB" id="A0A8W8K9G9"/>
<accession>A0A8W8K9G9</accession>